<comment type="caution">
    <text evidence="6">The sequence shown here is derived from an EMBL/GenBank/DDBJ whole genome shotgun (WGS) entry which is preliminary data.</text>
</comment>
<protein>
    <recommendedName>
        <fullName evidence="5">Cytochrome c domain-containing protein</fullName>
    </recommendedName>
</protein>
<proteinExistence type="predicted"/>
<dbReference type="SUPFAM" id="SSF46626">
    <property type="entry name" value="Cytochrome c"/>
    <property type="match status" value="1"/>
</dbReference>
<dbReference type="PROSITE" id="PS51007">
    <property type="entry name" value="CYTC"/>
    <property type="match status" value="1"/>
</dbReference>
<gene>
    <name evidence="6" type="ORF">B30_00060</name>
</gene>
<evidence type="ECO:0000313" key="6">
    <source>
        <dbReference type="EMBL" id="EKE74072.1"/>
    </source>
</evidence>
<keyword evidence="1 4" id="KW-0349">Heme</keyword>
<reference evidence="6 7" key="1">
    <citation type="submission" date="2012-09" db="EMBL/GenBank/DDBJ databases">
        <title>Celeribacter baekdonensis B30 Genome Sequencing.</title>
        <authorList>
            <person name="Wang W."/>
        </authorList>
    </citation>
    <scope>NUCLEOTIDE SEQUENCE [LARGE SCALE GENOMIC DNA]</scope>
    <source>
        <strain evidence="6 7">B30</strain>
    </source>
</reference>
<feature type="domain" description="Cytochrome c" evidence="5">
    <location>
        <begin position="42"/>
        <end position="110"/>
    </location>
</feature>
<dbReference type="EMBL" id="AMRK01000001">
    <property type="protein sequence ID" value="EKE74072.1"/>
    <property type="molecule type" value="Genomic_DNA"/>
</dbReference>
<dbReference type="GO" id="GO:0020037">
    <property type="term" value="F:heme binding"/>
    <property type="evidence" value="ECO:0007669"/>
    <property type="project" value="InterPro"/>
</dbReference>
<organism evidence="6 7">
    <name type="scientific">Celeribacter baekdonensis B30</name>
    <dbReference type="NCBI Taxonomy" id="1208323"/>
    <lineage>
        <taxon>Bacteria</taxon>
        <taxon>Pseudomonadati</taxon>
        <taxon>Pseudomonadota</taxon>
        <taxon>Alphaproteobacteria</taxon>
        <taxon>Rhodobacterales</taxon>
        <taxon>Roseobacteraceae</taxon>
        <taxon>Celeribacter</taxon>
    </lineage>
</organism>
<evidence type="ECO:0000259" key="5">
    <source>
        <dbReference type="PROSITE" id="PS51007"/>
    </source>
</evidence>
<dbReference type="GO" id="GO:0009055">
    <property type="term" value="F:electron transfer activity"/>
    <property type="evidence" value="ECO:0007669"/>
    <property type="project" value="InterPro"/>
</dbReference>
<sequence>MVWGVFFSLLSLGFYAELRQGIMRLLSHLALCVATLLALPCWADDQGQAQFVDHCAACHGLHALGGNGPDIQGTTLNDVVISTRGMDQMPAIDLSDAERQAIAAYLMSLAPEIAAQKLRFEAQITR</sequence>
<keyword evidence="2 4" id="KW-0479">Metal-binding</keyword>
<keyword evidence="3 4" id="KW-0408">Iron</keyword>
<dbReference type="InterPro" id="IPR009056">
    <property type="entry name" value="Cyt_c-like_dom"/>
</dbReference>
<dbReference type="AlphaFoldDB" id="K2JHR7"/>
<evidence type="ECO:0000256" key="1">
    <source>
        <dbReference type="ARBA" id="ARBA00022617"/>
    </source>
</evidence>
<dbReference type="Gene3D" id="1.10.760.10">
    <property type="entry name" value="Cytochrome c-like domain"/>
    <property type="match status" value="1"/>
</dbReference>
<keyword evidence="7" id="KW-1185">Reference proteome</keyword>
<dbReference type="STRING" id="1208323.B30_00060"/>
<dbReference type="InterPro" id="IPR036909">
    <property type="entry name" value="Cyt_c-like_dom_sf"/>
</dbReference>
<evidence type="ECO:0000256" key="2">
    <source>
        <dbReference type="ARBA" id="ARBA00022723"/>
    </source>
</evidence>
<evidence type="ECO:0000256" key="4">
    <source>
        <dbReference type="PROSITE-ProRule" id="PRU00433"/>
    </source>
</evidence>
<dbReference type="GO" id="GO:0046872">
    <property type="term" value="F:metal ion binding"/>
    <property type="evidence" value="ECO:0007669"/>
    <property type="project" value="UniProtKB-KW"/>
</dbReference>
<dbReference type="Pfam" id="PF13442">
    <property type="entry name" value="Cytochrome_CBB3"/>
    <property type="match status" value="1"/>
</dbReference>
<accession>K2JHR7</accession>
<dbReference type="PATRIC" id="fig|1208323.3.peg.11"/>
<name>K2JHR7_9RHOB</name>
<dbReference type="Proteomes" id="UP000006762">
    <property type="component" value="Unassembled WGS sequence"/>
</dbReference>
<evidence type="ECO:0000256" key="3">
    <source>
        <dbReference type="ARBA" id="ARBA00023004"/>
    </source>
</evidence>
<evidence type="ECO:0000313" key="7">
    <source>
        <dbReference type="Proteomes" id="UP000006762"/>
    </source>
</evidence>